<evidence type="ECO:0000313" key="8">
    <source>
        <dbReference type="Proteomes" id="UP000752696"/>
    </source>
</evidence>
<dbReference type="InterPro" id="IPR009071">
    <property type="entry name" value="HMG_box_dom"/>
</dbReference>
<dbReference type="InterPro" id="IPR036910">
    <property type="entry name" value="HMG_box_dom_sf"/>
</dbReference>
<evidence type="ECO:0000256" key="4">
    <source>
        <dbReference type="PROSITE-ProRule" id="PRU00267"/>
    </source>
</evidence>
<feature type="region of interest" description="Disordered" evidence="5">
    <location>
        <begin position="267"/>
        <end position="311"/>
    </location>
</feature>
<sequence length="478" mass="53118">MMNTHQQHPGYGFLSGMDLHSVHHVSQDVNGTNQPTPQEQHIKRPMNAFMVWSRIQRKKIALDNPKMHNSEISKRLGAEWKLLSDSEKRPFIDEAKRLRAMHMKEHPDYKYRPRRKPKVQVSVVPNKAGTMNSGGFPSFPLPPYFAAPTASVSHHHHHPHPLDYPHLPSYFGSAFDAVHLSKLVAGNTGTGSTSTNTAAAAAAAAADAANNNAASAAAVVSSFYSGFYSSPTTAGKPYPTTASHLGPLFPTGHHTATATTTPHPPLMFPSSTTTGSASIVTTTSSPSSSPRSTPIPSSHQQVPTPTTSTPLDLEQLRRPVSFIQYTIHIHFASYKRALFAHDFSKRVLRAYPSDLSLAQTTAHSHRATSHVFRIIYPLGSETFTYWDVYVPSESKELRSRERNRTYVLTFRFILVSGSSVASNDRRRNNKIDKIECCMEILRKKACIIRILQHSDSEGSTVLKYRSEKHQFPTWNFEG</sequence>
<dbReference type="CDD" id="cd01388">
    <property type="entry name" value="HMG-box_SoxB"/>
    <property type="match status" value="1"/>
</dbReference>
<feature type="compositionally biased region" description="Low complexity" evidence="5">
    <location>
        <begin position="270"/>
        <end position="298"/>
    </location>
</feature>
<dbReference type="Pfam" id="PF00505">
    <property type="entry name" value="HMG_box"/>
    <property type="match status" value="1"/>
</dbReference>
<dbReference type="EMBL" id="CAJDYZ010005071">
    <property type="protein sequence ID" value="CAD1472171.1"/>
    <property type="molecule type" value="Genomic_DNA"/>
</dbReference>
<dbReference type="AlphaFoldDB" id="A0A6V7H0L2"/>
<dbReference type="FunFam" id="1.10.30.10:FF:000002">
    <property type="entry name" value="transcription factor Sox-2"/>
    <property type="match status" value="1"/>
</dbReference>
<evidence type="ECO:0000256" key="5">
    <source>
        <dbReference type="SAM" id="MobiDB-lite"/>
    </source>
</evidence>
<keyword evidence="8" id="KW-1185">Reference proteome</keyword>
<protein>
    <recommendedName>
        <fullName evidence="6">HMG box domain-containing protein</fullName>
    </recommendedName>
</protein>
<dbReference type="PROSITE" id="PS50118">
    <property type="entry name" value="HMG_BOX_2"/>
    <property type="match status" value="1"/>
</dbReference>
<dbReference type="GO" id="GO:0001228">
    <property type="term" value="F:DNA-binding transcription activator activity, RNA polymerase II-specific"/>
    <property type="evidence" value="ECO:0007669"/>
    <property type="project" value="TreeGrafter"/>
</dbReference>
<feature type="domain" description="HMG box" evidence="6">
    <location>
        <begin position="42"/>
        <end position="110"/>
    </location>
</feature>
<evidence type="ECO:0000259" key="6">
    <source>
        <dbReference type="PROSITE" id="PS50118"/>
    </source>
</evidence>
<reference evidence="7" key="1">
    <citation type="submission" date="2020-07" db="EMBL/GenBank/DDBJ databases">
        <authorList>
            <person name="Nazaruddin N."/>
        </authorList>
    </citation>
    <scope>NUCLEOTIDE SEQUENCE</scope>
</reference>
<organism evidence="7 8">
    <name type="scientific">Heterotrigona itama</name>
    <dbReference type="NCBI Taxonomy" id="395501"/>
    <lineage>
        <taxon>Eukaryota</taxon>
        <taxon>Metazoa</taxon>
        <taxon>Ecdysozoa</taxon>
        <taxon>Arthropoda</taxon>
        <taxon>Hexapoda</taxon>
        <taxon>Insecta</taxon>
        <taxon>Pterygota</taxon>
        <taxon>Neoptera</taxon>
        <taxon>Endopterygota</taxon>
        <taxon>Hymenoptera</taxon>
        <taxon>Apocrita</taxon>
        <taxon>Aculeata</taxon>
        <taxon>Apoidea</taxon>
        <taxon>Anthophila</taxon>
        <taxon>Apidae</taxon>
        <taxon>Heterotrigona</taxon>
    </lineage>
</organism>
<evidence type="ECO:0000256" key="3">
    <source>
        <dbReference type="ARBA" id="ARBA00023242"/>
    </source>
</evidence>
<accession>A0A6V7H0L2</accession>
<dbReference type="GO" id="GO:0000122">
    <property type="term" value="P:negative regulation of transcription by RNA polymerase II"/>
    <property type="evidence" value="ECO:0007669"/>
    <property type="project" value="TreeGrafter"/>
</dbReference>
<gene>
    <name evidence="7" type="ORF">MHI_LOCUS264434</name>
</gene>
<dbReference type="PANTHER" id="PTHR10270:SF324">
    <property type="entry name" value="SOX DOMAIN-CONTAINING PROTEIN DICHAETE-RELATED"/>
    <property type="match status" value="1"/>
</dbReference>
<proteinExistence type="predicted"/>
<keyword evidence="3 4" id="KW-0539">Nucleus</keyword>
<keyword evidence="2 4" id="KW-0238">DNA-binding</keyword>
<dbReference type="PANTHER" id="PTHR10270">
    <property type="entry name" value="SOX TRANSCRIPTION FACTOR"/>
    <property type="match status" value="1"/>
</dbReference>
<evidence type="ECO:0000256" key="2">
    <source>
        <dbReference type="ARBA" id="ARBA00023125"/>
    </source>
</evidence>
<name>A0A6V7H0L2_9HYME</name>
<feature type="DNA-binding region" description="HMG box" evidence="4">
    <location>
        <begin position="42"/>
        <end position="110"/>
    </location>
</feature>
<feature type="non-terminal residue" evidence="7">
    <location>
        <position position="1"/>
    </location>
</feature>
<dbReference type="SUPFAM" id="SSF47095">
    <property type="entry name" value="HMG-box"/>
    <property type="match status" value="1"/>
</dbReference>
<dbReference type="GO" id="GO:0007420">
    <property type="term" value="P:brain development"/>
    <property type="evidence" value="ECO:0007669"/>
    <property type="project" value="TreeGrafter"/>
</dbReference>
<dbReference type="InterPro" id="IPR050140">
    <property type="entry name" value="SRY-related_HMG-box_TF-like"/>
</dbReference>
<dbReference type="OrthoDB" id="6247875at2759"/>
<comment type="subcellular location">
    <subcellularLocation>
        <location evidence="1">Nucleus</location>
    </subcellularLocation>
</comment>
<dbReference type="GO" id="GO:0000978">
    <property type="term" value="F:RNA polymerase II cis-regulatory region sequence-specific DNA binding"/>
    <property type="evidence" value="ECO:0007669"/>
    <property type="project" value="TreeGrafter"/>
</dbReference>
<dbReference type="Gene3D" id="1.10.30.10">
    <property type="entry name" value="High mobility group box domain"/>
    <property type="match status" value="1"/>
</dbReference>
<evidence type="ECO:0000256" key="1">
    <source>
        <dbReference type="ARBA" id="ARBA00004123"/>
    </source>
</evidence>
<dbReference type="GO" id="GO:0005634">
    <property type="term" value="C:nucleus"/>
    <property type="evidence" value="ECO:0007669"/>
    <property type="project" value="UniProtKB-SubCell"/>
</dbReference>
<feature type="compositionally biased region" description="Polar residues" evidence="5">
    <location>
        <begin position="299"/>
        <end position="310"/>
    </location>
</feature>
<dbReference type="SMART" id="SM00398">
    <property type="entry name" value="HMG"/>
    <property type="match status" value="1"/>
</dbReference>
<dbReference type="GO" id="GO:0030182">
    <property type="term" value="P:neuron differentiation"/>
    <property type="evidence" value="ECO:0007669"/>
    <property type="project" value="TreeGrafter"/>
</dbReference>
<comment type="caution">
    <text evidence="7">The sequence shown here is derived from an EMBL/GenBank/DDBJ whole genome shotgun (WGS) entry which is preliminary data.</text>
</comment>
<evidence type="ECO:0000313" key="7">
    <source>
        <dbReference type="EMBL" id="CAD1472171.1"/>
    </source>
</evidence>
<dbReference type="Proteomes" id="UP000752696">
    <property type="component" value="Unassembled WGS sequence"/>
</dbReference>